<reference evidence="1 2" key="1">
    <citation type="submission" date="2014-06" db="EMBL/GenBank/DDBJ databases">
        <title>Evolutionary Origins and Diversification of the Mycorrhizal Mutualists.</title>
        <authorList>
            <consortium name="DOE Joint Genome Institute"/>
            <consortium name="Mycorrhizal Genomics Consortium"/>
            <person name="Kohler A."/>
            <person name="Kuo A."/>
            <person name="Nagy L.G."/>
            <person name="Floudas D."/>
            <person name="Copeland A."/>
            <person name="Barry K.W."/>
            <person name="Cichocki N."/>
            <person name="Veneault-Fourrey C."/>
            <person name="LaButti K."/>
            <person name="Lindquist E.A."/>
            <person name="Lipzen A."/>
            <person name="Lundell T."/>
            <person name="Morin E."/>
            <person name="Murat C."/>
            <person name="Riley R."/>
            <person name="Ohm R."/>
            <person name="Sun H."/>
            <person name="Tunlid A."/>
            <person name="Henrissat B."/>
            <person name="Grigoriev I.V."/>
            <person name="Hibbett D.S."/>
            <person name="Martin F."/>
        </authorList>
    </citation>
    <scope>NUCLEOTIDE SEQUENCE [LARGE SCALE GENOMIC DNA]</scope>
    <source>
        <strain evidence="1 2">SS14</strain>
    </source>
</reference>
<proteinExistence type="predicted"/>
<name>A0A0C9VW19_SPHS4</name>
<dbReference type="Proteomes" id="UP000054279">
    <property type="component" value="Unassembled WGS sequence"/>
</dbReference>
<evidence type="ECO:0000313" key="2">
    <source>
        <dbReference type="Proteomes" id="UP000054279"/>
    </source>
</evidence>
<sequence length="173" mass="18455">MIYETLHICKGLLACIPFAHEASPVLRSDLRRSFGGDASLFPATAVGVAPTVSCAVVSSSLPAAEPPADDMPAERCCTRSRRVRAQRDLPPTLGASSSKRDTFQEYGVAGGLGIPATFLSFTWGNRIEIRSQSTAGICDDPSSCFPLSISSDAESSHFMISMKLRSRQQNLGS</sequence>
<organism evidence="1 2">
    <name type="scientific">Sphaerobolus stellatus (strain SS14)</name>
    <dbReference type="NCBI Taxonomy" id="990650"/>
    <lineage>
        <taxon>Eukaryota</taxon>
        <taxon>Fungi</taxon>
        <taxon>Dikarya</taxon>
        <taxon>Basidiomycota</taxon>
        <taxon>Agaricomycotina</taxon>
        <taxon>Agaricomycetes</taxon>
        <taxon>Phallomycetidae</taxon>
        <taxon>Geastrales</taxon>
        <taxon>Sphaerobolaceae</taxon>
        <taxon>Sphaerobolus</taxon>
    </lineage>
</organism>
<keyword evidence="2" id="KW-1185">Reference proteome</keyword>
<dbReference type="AlphaFoldDB" id="A0A0C9VW19"/>
<evidence type="ECO:0000313" key="1">
    <source>
        <dbReference type="EMBL" id="KIJ47947.1"/>
    </source>
</evidence>
<dbReference type="HOGENOM" id="CLU_1548591_0_0_1"/>
<protein>
    <submittedName>
        <fullName evidence="1">Uncharacterized protein</fullName>
    </submittedName>
</protein>
<accession>A0A0C9VW19</accession>
<gene>
    <name evidence="1" type="ORF">M422DRAFT_248537</name>
</gene>
<dbReference type="EMBL" id="KN837100">
    <property type="protein sequence ID" value="KIJ47947.1"/>
    <property type="molecule type" value="Genomic_DNA"/>
</dbReference>